<sequence length="392" mass="42643">MSSSQYLRKTLLCLSIFCNAISAGGVFTYPILAPALISRLTQPQLSTIALAGMAGQYPSGYIVGKVIDRYGSGVCSLAAAVAFSLGYGLSAWEIASIPQDISHSNDASARRLVVYFALLGLGTAFSYFSFLFAATKTFTNHMSFASGSTMAVFGLSPLFLSTIASRFFTDLDGTLNIVPYLWCIALLSGVVHFVGAITLSNAGTSASHHNHSTSPDSEECSPDETTSLLSNSPEARRNDDDGSVFVLLQDAFFWILCIYLVMTLGMCEMIFSNVGTMVLSLPSSTLRSTITVENTASIQVKMLSIANTLSRLLVGPFADFLSPANEYPTQSFRKHWISRIAFLSFAAIMLSATCLWMLVYVQIQQDLWVLRFGVWLHIYSLAQYTLLHLGNV</sequence>
<comment type="caution">
    <text evidence="7">The sequence shown here is derived from an EMBL/GenBank/DDBJ whole genome shotgun (WGS) entry which is preliminary data.</text>
</comment>
<feature type="transmembrane region" description="Helical" evidence="6">
    <location>
        <begin position="12"/>
        <end position="32"/>
    </location>
</feature>
<feature type="transmembrane region" description="Helical" evidence="6">
    <location>
        <begin position="340"/>
        <end position="361"/>
    </location>
</feature>
<dbReference type="EMBL" id="JAACJM010000026">
    <property type="protein sequence ID" value="KAF5365701.1"/>
    <property type="molecule type" value="Genomic_DNA"/>
</dbReference>
<organism evidence="7 8">
    <name type="scientific">Tetrapyrgos nigripes</name>
    <dbReference type="NCBI Taxonomy" id="182062"/>
    <lineage>
        <taxon>Eukaryota</taxon>
        <taxon>Fungi</taxon>
        <taxon>Dikarya</taxon>
        <taxon>Basidiomycota</taxon>
        <taxon>Agaricomycotina</taxon>
        <taxon>Agaricomycetes</taxon>
        <taxon>Agaricomycetidae</taxon>
        <taxon>Agaricales</taxon>
        <taxon>Marasmiineae</taxon>
        <taxon>Marasmiaceae</taxon>
        <taxon>Tetrapyrgos</taxon>
    </lineage>
</organism>
<evidence type="ECO:0000256" key="4">
    <source>
        <dbReference type="ARBA" id="ARBA00023136"/>
    </source>
</evidence>
<keyword evidence="8" id="KW-1185">Reference proteome</keyword>
<evidence type="ECO:0000256" key="3">
    <source>
        <dbReference type="ARBA" id="ARBA00022989"/>
    </source>
</evidence>
<reference evidence="7 8" key="1">
    <citation type="journal article" date="2020" name="ISME J.">
        <title>Uncovering the hidden diversity of litter-decomposition mechanisms in mushroom-forming fungi.</title>
        <authorList>
            <person name="Floudas D."/>
            <person name="Bentzer J."/>
            <person name="Ahren D."/>
            <person name="Johansson T."/>
            <person name="Persson P."/>
            <person name="Tunlid A."/>
        </authorList>
    </citation>
    <scope>NUCLEOTIDE SEQUENCE [LARGE SCALE GENOMIC DNA]</scope>
    <source>
        <strain evidence="7 8">CBS 291.85</strain>
    </source>
</reference>
<feature type="region of interest" description="Disordered" evidence="5">
    <location>
        <begin position="208"/>
        <end position="238"/>
    </location>
</feature>
<keyword evidence="4 6" id="KW-0472">Membrane</keyword>
<evidence type="ECO:0000256" key="6">
    <source>
        <dbReference type="SAM" id="Phobius"/>
    </source>
</evidence>
<evidence type="ECO:0000256" key="5">
    <source>
        <dbReference type="SAM" id="MobiDB-lite"/>
    </source>
</evidence>
<dbReference type="OrthoDB" id="410267at2759"/>
<feature type="transmembrane region" description="Helical" evidence="6">
    <location>
        <begin position="70"/>
        <end position="92"/>
    </location>
</feature>
<evidence type="ECO:0000313" key="7">
    <source>
        <dbReference type="EMBL" id="KAF5365701.1"/>
    </source>
</evidence>
<keyword evidence="3 6" id="KW-1133">Transmembrane helix</keyword>
<accession>A0A8H5GIH6</accession>
<feature type="transmembrane region" description="Helical" evidence="6">
    <location>
        <begin position="251"/>
        <end position="271"/>
    </location>
</feature>
<feature type="transmembrane region" description="Helical" evidence="6">
    <location>
        <begin position="112"/>
        <end position="132"/>
    </location>
</feature>
<dbReference type="Gene3D" id="1.20.1250.20">
    <property type="entry name" value="MFS general substrate transporter like domains"/>
    <property type="match status" value="1"/>
</dbReference>
<evidence type="ECO:0008006" key="9">
    <source>
        <dbReference type="Google" id="ProtNLM"/>
    </source>
</evidence>
<feature type="transmembrane region" description="Helical" evidence="6">
    <location>
        <begin position="144"/>
        <end position="168"/>
    </location>
</feature>
<name>A0A8H5GIH6_9AGAR</name>
<dbReference type="Proteomes" id="UP000559256">
    <property type="component" value="Unassembled WGS sequence"/>
</dbReference>
<evidence type="ECO:0000256" key="2">
    <source>
        <dbReference type="ARBA" id="ARBA00022692"/>
    </source>
</evidence>
<dbReference type="PANTHER" id="PTHR21576">
    <property type="entry name" value="UNCHARACTERIZED NODULIN-LIKE PROTEIN"/>
    <property type="match status" value="1"/>
</dbReference>
<evidence type="ECO:0000313" key="8">
    <source>
        <dbReference type="Proteomes" id="UP000559256"/>
    </source>
</evidence>
<proteinExistence type="predicted"/>
<feature type="compositionally biased region" description="Polar residues" evidence="5">
    <location>
        <begin position="223"/>
        <end position="233"/>
    </location>
</feature>
<dbReference type="AlphaFoldDB" id="A0A8H5GIH6"/>
<evidence type="ECO:0000256" key="1">
    <source>
        <dbReference type="ARBA" id="ARBA00004141"/>
    </source>
</evidence>
<protein>
    <recommendedName>
        <fullName evidence="9">MFS general substrate transporter</fullName>
    </recommendedName>
</protein>
<keyword evidence="2 6" id="KW-0812">Transmembrane</keyword>
<dbReference type="InterPro" id="IPR036259">
    <property type="entry name" value="MFS_trans_sf"/>
</dbReference>
<comment type="subcellular location">
    <subcellularLocation>
        <location evidence="1">Membrane</location>
        <topology evidence="1">Multi-pass membrane protein</topology>
    </subcellularLocation>
</comment>
<gene>
    <name evidence="7" type="ORF">D9758_003255</name>
</gene>
<feature type="transmembrane region" description="Helical" evidence="6">
    <location>
        <begin position="180"/>
        <end position="199"/>
    </location>
</feature>
<dbReference type="GO" id="GO:0000329">
    <property type="term" value="C:fungal-type vacuole membrane"/>
    <property type="evidence" value="ECO:0007669"/>
    <property type="project" value="TreeGrafter"/>
</dbReference>
<dbReference type="PANTHER" id="PTHR21576:SF158">
    <property type="entry name" value="RIBOSOMAL RNA-PROCESSING PROTEIN 12-LIKE CONSERVED DOMAIN-CONTAINING PROTEIN"/>
    <property type="match status" value="1"/>
</dbReference>
<feature type="transmembrane region" description="Helical" evidence="6">
    <location>
        <begin position="367"/>
        <end position="387"/>
    </location>
</feature>
<dbReference type="SUPFAM" id="SSF103473">
    <property type="entry name" value="MFS general substrate transporter"/>
    <property type="match status" value="1"/>
</dbReference>